<dbReference type="InterPro" id="IPR002762">
    <property type="entry name" value="CbiX-like"/>
</dbReference>
<name>A0A7Y9J2E5_9ACTN</name>
<dbReference type="CDD" id="cd03416">
    <property type="entry name" value="CbiX_SirB_N"/>
    <property type="match status" value="1"/>
</dbReference>
<dbReference type="EMBL" id="JACCBB010000001">
    <property type="protein sequence ID" value="NYD24172.1"/>
    <property type="molecule type" value="Genomic_DNA"/>
</dbReference>
<dbReference type="Proteomes" id="UP000521922">
    <property type="component" value="Unassembled WGS sequence"/>
</dbReference>
<dbReference type="GO" id="GO:0016829">
    <property type="term" value="F:lyase activity"/>
    <property type="evidence" value="ECO:0007669"/>
    <property type="project" value="UniProtKB-KW"/>
</dbReference>
<proteinExistence type="predicted"/>
<evidence type="ECO:0000256" key="1">
    <source>
        <dbReference type="ARBA" id="ARBA00022723"/>
    </source>
</evidence>
<dbReference type="SUPFAM" id="SSF53800">
    <property type="entry name" value="Chelatase"/>
    <property type="match status" value="1"/>
</dbReference>
<dbReference type="AlphaFoldDB" id="A0A7Y9J2E5"/>
<keyword evidence="2" id="KW-0456">Lyase</keyword>
<feature type="region of interest" description="Disordered" evidence="3">
    <location>
        <begin position="234"/>
        <end position="254"/>
    </location>
</feature>
<reference evidence="4 5" key="1">
    <citation type="submission" date="2020-07" db="EMBL/GenBank/DDBJ databases">
        <title>Sequencing the genomes of 1000 actinobacteria strains.</title>
        <authorList>
            <person name="Klenk H.-P."/>
        </authorList>
    </citation>
    <scope>NUCLEOTIDE SEQUENCE [LARGE SCALE GENOMIC DNA]</scope>
    <source>
        <strain evidence="4 5">DSM 7487</strain>
    </source>
</reference>
<protein>
    <submittedName>
        <fullName evidence="4">Sirohydrochlorin ferrochelatase</fullName>
    </submittedName>
</protein>
<evidence type="ECO:0000313" key="4">
    <source>
        <dbReference type="EMBL" id="NYD24172.1"/>
    </source>
</evidence>
<evidence type="ECO:0000256" key="3">
    <source>
        <dbReference type="SAM" id="MobiDB-lite"/>
    </source>
</evidence>
<gene>
    <name evidence="4" type="ORF">BJ968_003712</name>
</gene>
<organism evidence="4 5">
    <name type="scientific">Kineococcus aurantiacus</name>
    <dbReference type="NCBI Taxonomy" id="37633"/>
    <lineage>
        <taxon>Bacteria</taxon>
        <taxon>Bacillati</taxon>
        <taxon>Actinomycetota</taxon>
        <taxon>Actinomycetes</taxon>
        <taxon>Kineosporiales</taxon>
        <taxon>Kineosporiaceae</taxon>
        <taxon>Kineococcus</taxon>
    </lineage>
</organism>
<dbReference type="CDD" id="cd03414">
    <property type="entry name" value="CbiX_SirB_C"/>
    <property type="match status" value="1"/>
</dbReference>
<sequence length="254" mass="25332">MTPAPQSASRPPVLIACSHGTRSAAGREVVEGLRAAVRAARPGLEVEAAHVDVHGPFLADVVERVCTGGDEGGPGRDAVVVPLLLSSGYHVRVDIAQALERGHGRAFAAAALGPDEVITGILAERLGGFGGAVVLAAAGSSDAQAQADVARAAQLLAQRVGRPVTTGFLSAQEPSVADAVAAAGPGPVAVVSYLLAPGVFSARLDAVGADLVTAPLGVHPALVELVLDRYDTATGRRSATPDPLPAGRSGHAAG</sequence>
<dbReference type="Pfam" id="PF01903">
    <property type="entry name" value="CbiX"/>
    <property type="match status" value="2"/>
</dbReference>
<dbReference type="RefSeq" id="WP_218885160.1">
    <property type="nucleotide sequence ID" value="NZ_BAAAGN010000030.1"/>
</dbReference>
<evidence type="ECO:0000313" key="5">
    <source>
        <dbReference type="Proteomes" id="UP000521922"/>
    </source>
</evidence>
<dbReference type="PANTHER" id="PTHR33542">
    <property type="entry name" value="SIROHYDROCHLORIN FERROCHELATASE, CHLOROPLASTIC"/>
    <property type="match status" value="1"/>
</dbReference>
<dbReference type="Gene3D" id="3.40.50.1400">
    <property type="match status" value="2"/>
</dbReference>
<comment type="caution">
    <text evidence="4">The sequence shown here is derived from an EMBL/GenBank/DDBJ whole genome shotgun (WGS) entry which is preliminary data.</text>
</comment>
<dbReference type="PANTHER" id="PTHR33542:SF5">
    <property type="entry name" value="FERROCHELATASE CHE1"/>
    <property type="match status" value="1"/>
</dbReference>
<keyword evidence="5" id="KW-1185">Reference proteome</keyword>
<evidence type="ECO:0000256" key="2">
    <source>
        <dbReference type="ARBA" id="ARBA00023239"/>
    </source>
</evidence>
<dbReference type="InterPro" id="IPR050963">
    <property type="entry name" value="Sirohydro_Cobaltochel/CbiX"/>
</dbReference>
<accession>A0A7Y9J2E5</accession>
<keyword evidence="1" id="KW-0479">Metal-binding</keyword>
<dbReference type="GO" id="GO:0046872">
    <property type="term" value="F:metal ion binding"/>
    <property type="evidence" value="ECO:0007669"/>
    <property type="project" value="UniProtKB-KW"/>
</dbReference>